<evidence type="ECO:0000256" key="8">
    <source>
        <dbReference type="PIRNR" id="PIRNR026534"/>
    </source>
</evidence>
<evidence type="ECO:0000256" key="2">
    <source>
        <dbReference type="ARBA" id="ARBA00004834"/>
    </source>
</evidence>
<evidence type="ECO:0000256" key="6">
    <source>
        <dbReference type="ARBA" id="ARBA00022801"/>
    </source>
</evidence>
<dbReference type="InterPro" id="IPR006710">
    <property type="entry name" value="Glyco_hydro_43"/>
</dbReference>
<dbReference type="Proteomes" id="UP000037505">
    <property type="component" value="Unassembled WGS sequence"/>
</dbReference>
<dbReference type="PANTHER" id="PTHR43301:SF3">
    <property type="entry name" value="ARABINAN ENDO-1,5-ALPHA-L-ARABINOSIDASE A-RELATED"/>
    <property type="match status" value="1"/>
</dbReference>
<feature type="active site" description="Proton acceptor" evidence="9">
    <location>
        <position position="34"/>
    </location>
</feature>
<evidence type="ECO:0000256" key="7">
    <source>
        <dbReference type="ARBA" id="ARBA00023295"/>
    </source>
</evidence>
<evidence type="ECO:0000313" key="13">
    <source>
        <dbReference type="Proteomes" id="UP000037505"/>
    </source>
</evidence>
<dbReference type="Gene3D" id="2.115.10.20">
    <property type="entry name" value="Glycosyl hydrolase domain, family 43"/>
    <property type="match status" value="1"/>
</dbReference>
<evidence type="ECO:0000256" key="10">
    <source>
        <dbReference type="PIRSR" id="PIRSR606710-2"/>
    </source>
</evidence>
<evidence type="ECO:0000256" key="9">
    <source>
        <dbReference type="PIRSR" id="PIRSR606710-1"/>
    </source>
</evidence>
<dbReference type="GO" id="GO:0031222">
    <property type="term" value="P:arabinan catabolic process"/>
    <property type="evidence" value="ECO:0007669"/>
    <property type="project" value="UniProtKB-UniPathway"/>
</dbReference>
<dbReference type="GeneID" id="26804125"/>
<evidence type="ECO:0000256" key="4">
    <source>
        <dbReference type="ARBA" id="ARBA00012586"/>
    </source>
</evidence>
<name>A0A0L1JD71_ASPN3</name>
<comment type="caution">
    <text evidence="12">The sequence shown here is derived from an EMBL/GenBank/DDBJ whole genome shotgun (WGS) entry which is preliminary data.</text>
</comment>
<comment type="pathway">
    <text evidence="2 8">Glycan metabolism; L-arabinan degradation.</text>
</comment>
<dbReference type="UniPathway" id="UPA00667"/>
<dbReference type="STRING" id="1509407.A0A0L1JD71"/>
<dbReference type="EMBL" id="JNOM01000026">
    <property type="protein sequence ID" value="KNG89676.1"/>
    <property type="molecule type" value="Genomic_DNA"/>
</dbReference>
<dbReference type="CDD" id="cd18831">
    <property type="entry name" value="GH43_AnAbnA-like"/>
    <property type="match status" value="1"/>
</dbReference>
<dbReference type="InterPro" id="IPR016840">
    <property type="entry name" value="Glyco_hydro_43_endo_a_Ara-ase"/>
</dbReference>
<feature type="active site" description="Proton donor" evidence="9">
    <location>
        <position position="199"/>
    </location>
</feature>
<proteinExistence type="inferred from homology"/>
<gene>
    <name evidence="12" type="ORF">ANOM_002321</name>
</gene>
<feature type="site" description="Important for catalytic activity, responsible for pKa modulation of the active site Glu and correct orientation of both the proton donor and substrate" evidence="10">
    <location>
        <position position="148"/>
    </location>
</feature>
<evidence type="ECO:0000256" key="11">
    <source>
        <dbReference type="SAM" id="SignalP"/>
    </source>
</evidence>
<keyword evidence="7 8" id="KW-0326">Glycosidase</keyword>
<dbReference type="GO" id="GO:0046558">
    <property type="term" value="F:arabinan endo-1,5-alpha-L-arabinosidase activity"/>
    <property type="evidence" value="ECO:0007669"/>
    <property type="project" value="UniProtKB-EC"/>
</dbReference>
<evidence type="ECO:0000256" key="1">
    <source>
        <dbReference type="ARBA" id="ARBA00000375"/>
    </source>
</evidence>
<reference evidence="12 13" key="1">
    <citation type="submission" date="2014-06" db="EMBL/GenBank/DDBJ databases">
        <title>The Genome of the Aflatoxigenic Filamentous Fungus Aspergillus nomius.</title>
        <authorList>
            <person name="Moore M.G."/>
            <person name="Shannon B.M."/>
            <person name="Brian M.M."/>
        </authorList>
    </citation>
    <scope>NUCLEOTIDE SEQUENCE [LARGE SCALE GENOMIC DNA]</scope>
    <source>
        <strain evidence="12 13">NRRL 13137</strain>
    </source>
</reference>
<dbReference type="RefSeq" id="XP_015410599.1">
    <property type="nucleotide sequence ID" value="XM_015547578.1"/>
</dbReference>
<feature type="signal peptide" evidence="11">
    <location>
        <begin position="1"/>
        <end position="19"/>
    </location>
</feature>
<dbReference type="EC" id="3.2.1.99" evidence="4 8"/>
<evidence type="ECO:0000256" key="5">
    <source>
        <dbReference type="ARBA" id="ARBA00022729"/>
    </source>
</evidence>
<evidence type="ECO:0000313" key="12">
    <source>
        <dbReference type="EMBL" id="KNG89676.1"/>
    </source>
</evidence>
<dbReference type="OrthoDB" id="195678at2759"/>
<protein>
    <recommendedName>
        <fullName evidence="4 8">Arabinan endo-1,5-alpha-L-arabinosidase</fullName>
        <ecNumber evidence="4 8">3.2.1.99</ecNumber>
    </recommendedName>
</protein>
<dbReference type="InterPro" id="IPR023296">
    <property type="entry name" value="Glyco_hydro_beta-prop_sf"/>
</dbReference>
<dbReference type="SUPFAM" id="SSF75005">
    <property type="entry name" value="Arabinanase/levansucrase/invertase"/>
    <property type="match status" value="1"/>
</dbReference>
<keyword evidence="13" id="KW-1185">Reference proteome</keyword>
<dbReference type="PANTHER" id="PTHR43301">
    <property type="entry name" value="ARABINAN ENDO-1,5-ALPHA-L-ARABINOSIDASE"/>
    <property type="match status" value="1"/>
</dbReference>
<dbReference type="FunFam" id="2.115.10.20:FF:000005">
    <property type="entry name" value="Arabinan endo-1,5-alpha-L-arabinosidase"/>
    <property type="match status" value="1"/>
</dbReference>
<dbReference type="Pfam" id="PF04616">
    <property type="entry name" value="Glyco_hydro_43"/>
    <property type="match status" value="1"/>
</dbReference>
<keyword evidence="6 8" id="KW-0378">Hydrolase</keyword>
<dbReference type="PIRSF" id="PIRSF026534">
    <property type="entry name" value="Endo_alpha-L-arabinosidase"/>
    <property type="match status" value="1"/>
</dbReference>
<comment type="catalytic activity">
    <reaction evidence="1 8">
        <text>Endohydrolysis of (1-&gt;5)-alpha-arabinofuranosidic linkages in (1-&gt;5)-arabinans.</text>
        <dbReference type="EC" id="3.2.1.99"/>
    </reaction>
</comment>
<sequence>MYLQSSLAVALLRAAVVHGYANPGACSGACNIHDPALIQNGDGTYYRFSTGNGISFASASSIEGPWTALGSVLPSGSSIDNSGSNDPWAPDVQKVGSLYHLYYAVSTFGSQESAIGLATSETMEEGTWTDQGSIGVTSTTGNQYNAIDANLLIDGSANYLTFGSFWQDIFQVTLNGDATSSTSTPVNVAFDPAGTHPVEGAYLYKYGDYYYLFYSWGTCCGYDQSMPAAGEEYKIKVCRSSTPTGGFVDANGVACTDGGGTVVLESHDNVYGPGGQGVYTDPSLGPVLYYHYVDTTIGYGDSQKLFGWNVIDFSSGWPSV</sequence>
<comment type="similarity">
    <text evidence="3 8">Belongs to the glycosyl hydrolase 43 family.</text>
</comment>
<dbReference type="AlphaFoldDB" id="A0A0L1JD71"/>
<accession>A0A0L1JD71</accession>
<feature type="chain" id="PRO_5005553729" description="Arabinan endo-1,5-alpha-L-arabinosidase" evidence="11">
    <location>
        <begin position="20"/>
        <end position="320"/>
    </location>
</feature>
<dbReference type="InterPro" id="IPR050727">
    <property type="entry name" value="GH43_arabinanases"/>
</dbReference>
<keyword evidence="5 11" id="KW-0732">Signal</keyword>
<evidence type="ECO:0000256" key="3">
    <source>
        <dbReference type="ARBA" id="ARBA00009865"/>
    </source>
</evidence>
<organism evidence="12 13">
    <name type="scientific">Aspergillus nomiae NRRL (strain ATCC 15546 / NRRL 13137 / CBS 260.88 / M93)</name>
    <dbReference type="NCBI Taxonomy" id="1509407"/>
    <lineage>
        <taxon>Eukaryota</taxon>
        <taxon>Fungi</taxon>
        <taxon>Dikarya</taxon>
        <taxon>Ascomycota</taxon>
        <taxon>Pezizomycotina</taxon>
        <taxon>Eurotiomycetes</taxon>
        <taxon>Eurotiomycetidae</taxon>
        <taxon>Eurotiales</taxon>
        <taxon>Aspergillaceae</taxon>
        <taxon>Aspergillus</taxon>
        <taxon>Aspergillus subgen. Circumdati</taxon>
    </lineage>
</organism>